<dbReference type="Proteomes" id="UP001287286">
    <property type="component" value="Unassembled WGS sequence"/>
</dbReference>
<accession>A0ABR0BHR4</accession>
<comment type="caution">
    <text evidence="2">The sequence shown here is derived from an EMBL/GenBank/DDBJ whole genome shotgun (WGS) entry which is preliminary data.</text>
</comment>
<keyword evidence="3" id="KW-1185">Reference proteome</keyword>
<dbReference type="EMBL" id="JAWRVI010000109">
    <property type="protein sequence ID" value="KAK4076900.1"/>
    <property type="molecule type" value="Genomic_DNA"/>
</dbReference>
<organism evidence="2 3">
    <name type="scientific">Purpureocillium lilacinum</name>
    <name type="common">Paecilomyces lilacinus</name>
    <dbReference type="NCBI Taxonomy" id="33203"/>
    <lineage>
        <taxon>Eukaryota</taxon>
        <taxon>Fungi</taxon>
        <taxon>Dikarya</taxon>
        <taxon>Ascomycota</taxon>
        <taxon>Pezizomycotina</taxon>
        <taxon>Sordariomycetes</taxon>
        <taxon>Hypocreomycetidae</taxon>
        <taxon>Hypocreales</taxon>
        <taxon>Ophiocordycipitaceae</taxon>
        <taxon>Purpureocillium</taxon>
    </lineage>
</organism>
<proteinExistence type="predicted"/>
<feature type="region of interest" description="Disordered" evidence="1">
    <location>
        <begin position="81"/>
        <end position="109"/>
    </location>
</feature>
<protein>
    <recommendedName>
        <fullName evidence="4">Tc1-like transposase DDE domain-containing protein</fullName>
    </recommendedName>
</protein>
<sequence>MCKDAGVVVEFLSPYSPEFNPIEEYFGVLKRFIKNWYENEDFIKREFKMYLEWTKQLIYAGIGSDPEALLTIPASLGSRLPELPTTTASPRPSSARVPPWASIRDHDQAPRLDKLQGAVQGVAASRCPAN</sequence>
<reference evidence="2 3" key="1">
    <citation type="journal article" date="2024" name="Microbiol. Resour. Announc.">
        <title>Genome annotations for the ascomycete fungi Trichoderma harzianum, Trichoderma aggressivum, and Purpureocillium lilacinum.</title>
        <authorList>
            <person name="Beijen E.P.W."/>
            <person name="Ohm R.A."/>
        </authorList>
    </citation>
    <scope>NUCLEOTIDE SEQUENCE [LARGE SCALE GENOMIC DNA]</scope>
    <source>
        <strain evidence="2 3">CBS 150709</strain>
    </source>
</reference>
<evidence type="ECO:0008006" key="4">
    <source>
        <dbReference type="Google" id="ProtNLM"/>
    </source>
</evidence>
<evidence type="ECO:0000313" key="2">
    <source>
        <dbReference type="EMBL" id="KAK4076900.1"/>
    </source>
</evidence>
<evidence type="ECO:0000313" key="3">
    <source>
        <dbReference type="Proteomes" id="UP001287286"/>
    </source>
</evidence>
<evidence type="ECO:0000256" key="1">
    <source>
        <dbReference type="SAM" id="MobiDB-lite"/>
    </source>
</evidence>
<dbReference type="InterPro" id="IPR036397">
    <property type="entry name" value="RNaseH_sf"/>
</dbReference>
<dbReference type="Gene3D" id="3.30.420.10">
    <property type="entry name" value="Ribonuclease H-like superfamily/Ribonuclease H"/>
    <property type="match status" value="1"/>
</dbReference>
<feature type="compositionally biased region" description="Low complexity" evidence="1">
    <location>
        <begin position="88"/>
        <end position="102"/>
    </location>
</feature>
<name>A0ABR0BHR4_PURLI</name>
<gene>
    <name evidence="2" type="ORF">Purlil1_12524</name>
</gene>